<dbReference type="AlphaFoldDB" id="A0A501Q2S7"/>
<dbReference type="Proteomes" id="UP000319175">
    <property type="component" value="Unassembled WGS sequence"/>
</dbReference>
<dbReference type="InterPro" id="IPR046551">
    <property type="entry name" value="DUF6705"/>
</dbReference>
<organism evidence="2 3">
    <name type="scientific">Flavobacterium microcysteis</name>
    <dbReference type="NCBI Taxonomy" id="2596891"/>
    <lineage>
        <taxon>Bacteria</taxon>
        <taxon>Pseudomonadati</taxon>
        <taxon>Bacteroidota</taxon>
        <taxon>Flavobacteriia</taxon>
        <taxon>Flavobacteriales</taxon>
        <taxon>Flavobacteriaceae</taxon>
        <taxon>Flavobacterium</taxon>
    </lineage>
</organism>
<keyword evidence="3" id="KW-1185">Reference proteome</keyword>
<accession>A0A501Q2S7</accession>
<evidence type="ECO:0000259" key="1">
    <source>
        <dbReference type="Pfam" id="PF20448"/>
    </source>
</evidence>
<sequence>MKHVLTIIILLCLKVYCKAQTPVIPLNGGSSYGAISGAYYKDTEDFFWQFEGTWVYSNNGTILKIVLKNKDMFYEDGIGINFYTDYIIGEYQYIKDGIEILNTLHNLNINHEEISQYNITGNTQIRGTLVPAACPECQHGEKRLLTYYTEPGARNVVGLDTEMVFRRFTENGVTKLKIWFYRVSGSYRVTWDGQPTDIETHLLPYGEYVLTKQ</sequence>
<dbReference type="OrthoDB" id="1261237at2"/>
<name>A0A501Q2S7_9FLAO</name>
<dbReference type="EMBL" id="VFJE01000055">
    <property type="protein sequence ID" value="TPD67179.1"/>
    <property type="molecule type" value="Genomic_DNA"/>
</dbReference>
<evidence type="ECO:0000313" key="3">
    <source>
        <dbReference type="Proteomes" id="UP000319175"/>
    </source>
</evidence>
<reference evidence="2 3" key="1">
    <citation type="submission" date="2019-06" db="EMBL/GenBank/DDBJ databases">
        <title>Flavobacterium sp. MaA-Y11 from geoumgang.</title>
        <authorList>
            <person name="Jeong S."/>
        </authorList>
    </citation>
    <scope>NUCLEOTIDE SEQUENCE [LARGE SCALE GENOMIC DNA]</scope>
    <source>
        <strain evidence="2 3">MaA-Y11</strain>
    </source>
</reference>
<dbReference type="Pfam" id="PF20448">
    <property type="entry name" value="DUF6705"/>
    <property type="match status" value="1"/>
</dbReference>
<proteinExistence type="predicted"/>
<gene>
    <name evidence="2" type="ORF">FJA49_12930</name>
</gene>
<protein>
    <recommendedName>
        <fullName evidence="1">DUF6705 domain-containing protein</fullName>
    </recommendedName>
</protein>
<feature type="domain" description="DUF6705" evidence="1">
    <location>
        <begin position="1"/>
        <end position="213"/>
    </location>
</feature>
<evidence type="ECO:0000313" key="2">
    <source>
        <dbReference type="EMBL" id="TPD67179.1"/>
    </source>
</evidence>
<comment type="caution">
    <text evidence="2">The sequence shown here is derived from an EMBL/GenBank/DDBJ whole genome shotgun (WGS) entry which is preliminary data.</text>
</comment>
<dbReference type="RefSeq" id="WP_140001339.1">
    <property type="nucleotide sequence ID" value="NZ_VFJE01000055.1"/>
</dbReference>